<dbReference type="PANTHER" id="PTHR12247">
    <property type="entry name" value="POLYCOMB GROUP PROTEIN"/>
    <property type="match status" value="1"/>
</dbReference>
<dbReference type="Gene3D" id="1.10.150.50">
    <property type="entry name" value="Transcription Factor, Ets-1"/>
    <property type="match status" value="1"/>
</dbReference>
<feature type="region of interest" description="Disordered" evidence="6">
    <location>
        <begin position="640"/>
        <end position="678"/>
    </location>
</feature>
<dbReference type="InterPro" id="IPR013761">
    <property type="entry name" value="SAM/pointed_sf"/>
</dbReference>
<dbReference type="SUPFAM" id="SSF63748">
    <property type="entry name" value="Tudor/PWWP/MBT"/>
    <property type="match status" value="1"/>
</dbReference>
<dbReference type="OrthoDB" id="5912862at2759"/>
<evidence type="ECO:0000256" key="4">
    <source>
        <dbReference type="ARBA" id="ARBA00023242"/>
    </source>
</evidence>
<dbReference type="Gene3D" id="3.90.1150.190">
    <property type="entry name" value="SLED domain"/>
    <property type="match status" value="1"/>
</dbReference>
<dbReference type="GO" id="GO:0005634">
    <property type="term" value="C:nucleus"/>
    <property type="evidence" value="ECO:0007669"/>
    <property type="project" value="UniProtKB-SubCell"/>
</dbReference>
<dbReference type="InterPro" id="IPR038348">
    <property type="entry name" value="SLED_sf"/>
</dbReference>
<feature type="domain" description="SLED" evidence="7">
    <location>
        <begin position="496"/>
        <end position="609"/>
    </location>
</feature>
<keyword evidence="8" id="KW-1185">Reference proteome</keyword>
<proteinExistence type="predicted"/>
<feature type="compositionally biased region" description="Polar residues" evidence="6">
    <location>
        <begin position="665"/>
        <end position="678"/>
    </location>
</feature>
<comment type="subcellular location">
    <subcellularLocation>
        <location evidence="1">Nucleus</location>
    </subcellularLocation>
</comment>
<dbReference type="SUPFAM" id="SSF47769">
    <property type="entry name" value="SAM/Pointed domain"/>
    <property type="match status" value="1"/>
</dbReference>
<keyword evidence="4" id="KW-0539">Nucleus</keyword>
<keyword evidence="3" id="KW-0677">Repeat</keyword>
<dbReference type="OMA" id="RIELCCK"/>
<keyword evidence="2" id="KW-0678">Repressor</keyword>
<dbReference type="GO" id="GO:0003682">
    <property type="term" value="F:chromatin binding"/>
    <property type="evidence" value="ECO:0007669"/>
    <property type="project" value="TreeGrafter"/>
</dbReference>
<evidence type="ECO:0000256" key="6">
    <source>
        <dbReference type="SAM" id="MobiDB-lite"/>
    </source>
</evidence>
<dbReference type="PANTHER" id="PTHR12247:SF132">
    <property type="entry name" value="POLYCOMB PROTEIN SCM"/>
    <property type="match status" value="1"/>
</dbReference>
<feature type="compositionally biased region" description="Basic residues" evidence="6">
    <location>
        <begin position="648"/>
        <end position="664"/>
    </location>
</feature>
<evidence type="ECO:0000313" key="8">
    <source>
        <dbReference type="Proteomes" id="UP000025227"/>
    </source>
</evidence>
<accession>A0A7I4YQW7</accession>
<dbReference type="Gene3D" id="2.30.30.140">
    <property type="match status" value="2"/>
</dbReference>
<evidence type="ECO:0000259" key="7">
    <source>
        <dbReference type="Pfam" id="PF12140"/>
    </source>
</evidence>
<dbReference type="SMART" id="SM00561">
    <property type="entry name" value="MBT"/>
    <property type="match status" value="1"/>
</dbReference>
<reference evidence="9" key="1">
    <citation type="submission" date="2020-12" db="UniProtKB">
        <authorList>
            <consortium name="WormBaseParasite"/>
        </authorList>
    </citation>
    <scope>IDENTIFICATION</scope>
    <source>
        <strain evidence="9">MHco3</strain>
    </source>
</reference>
<dbReference type="Pfam" id="PF02820">
    <property type="entry name" value="MBT"/>
    <property type="match status" value="1"/>
</dbReference>
<dbReference type="WBParaSite" id="HCON_00125410-00001">
    <property type="protein sequence ID" value="HCON_00125410-00001"/>
    <property type="gene ID" value="HCON_00125410"/>
</dbReference>
<protein>
    <submittedName>
        <fullName evidence="9">SLED domain-containing protein</fullName>
    </submittedName>
</protein>
<feature type="repeat" description="MBT" evidence="5">
    <location>
        <begin position="212"/>
        <end position="329"/>
    </location>
</feature>
<sequence>MPDWSTVTPRLEYDKVFNPTKPESFNWQSYFIATGTNPCTDEVLFGHVRYLEQTVAERLFEHGKHIFVKSENDNERVARIELCCKGRLMINYLNTDEKDKREDCAGEIAINDVVINANEVERSIKRVLSEERDKRRKWDFLDVEQISKYKDVLDRRLNDLIKEDQYFEVQDAAEPRCVFCCKVLANFGGIVIYEALDYVMTINITDPRCHPMGWASRHQEDSVAYCPGKYSAEAIKNYTKNAVPEIIFRRMELKEHFFKIGSLVEVQDAEQRAVIYPGHVTEIINSRFVRIVSSSFGSVDTREIVAHRGSPGVFPQGFCASIGYQLSIPRSSAMLKGRSPDTVWSWKTYAAHWGIPGIPTSEVNFEPHVSREKITAMRHVEVFCYRQGVMYAALIHRAVRNLVLIELSCDTTPNPPLMFPIGSDCIFPCGFASAHDIPFVAEPPFLSLPPLKSGGVRFDMLKNEYSSKPGNIFQERKPTDKTFLPEFWLKDDVWLPRIYVHPSCRMGPWLVRSQVAALARYYEAGPLLHVFKVLIVDLYQCVAIEHRMEMQSMLNTDDEDVAVLHVKFKWRTSPDHVLMRVPICKTARQACGWLRVLLRSLGCCPNMFSFESTPRCNCNKLSLDERRRVTDSPAEFVRKGVHTNSIEKRRRRTTKTGAAKRRRTQPLSPSKGTDQQNCRVATISDDDFSRSSIDEMPRLQPADTTDFMPNGRNHIEEMNQQCSSSDEMPTTTFNGLSNNDSSPPRPLRIEGDAMDWDEKQLLHFLRTTFPDLNDVTNVLQREHIDGAHLLVMSQQDCIDSLGLNLGPALRLYEVIQARNQNC</sequence>
<evidence type="ECO:0000256" key="1">
    <source>
        <dbReference type="ARBA" id="ARBA00004123"/>
    </source>
</evidence>
<dbReference type="CDD" id="cd20095">
    <property type="entry name" value="MBT_SFMBT_rpt3"/>
    <property type="match status" value="1"/>
</dbReference>
<evidence type="ECO:0000256" key="2">
    <source>
        <dbReference type="ARBA" id="ARBA00022491"/>
    </source>
</evidence>
<dbReference type="InterPro" id="IPR021987">
    <property type="entry name" value="SLED"/>
</dbReference>
<dbReference type="GO" id="GO:0045892">
    <property type="term" value="P:negative regulation of DNA-templated transcription"/>
    <property type="evidence" value="ECO:0007669"/>
    <property type="project" value="TreeGrafter"/>
</dbReference>
<evidence type="ECO:0000313" key="9">
    <source>
        <dbReference type="WBParaSite" id="HCON_00125410-00001"/>
    </source>
</evidence>
<dbReference type="GO" id="GO:0042393">
    <property type="term" value="F:histone binding"/>
    <property type="evidence" value="ECO:0007669"/>
    <property type="project" value="TreeGrafter"/>
</dbReference>
<dbReference type="PROSITE" id="PS51079">
    <property type="entry name" value="MBT"/>
    <property type="match status" value="1"/>
</dbReference>
<organism evidence="8 9">
    <name type="scientific">Haemonchus contortus</name>
    <name type="common">Barber pole worm</name>
    <dbReference type="NCBI Taxonomy" id="6289"/>
    <lineage>
        <taxon>Eukaryota</taxon>
        <taxon>Metazoa</taxon>
        <taxon>Ecdysozoa</taxon>
        <taxon>Nematoda</taxon>
        <taxon>Chromadorea</taxon>
        <taxon>Rhabditida</taxon>
        <taxon>Rhabditina</taxon>
        <taxon>Rhabditomorpha</taxon>
        <taxon>Strongyloidea</taxon>
        <taxon>Trichostrongylidae</taxon>
        <taxon>Haemonchus</taxon>
    </lineage>
</organism>
<dbReference type="AlphaFoldDB" id="A0A7I4YQW7"/>
<dbReference type="InterPro" id="IPR004092">
    <property type="entry name" value="Mbt"/>
</dbReference>
<evidence type="ECO:0000256" key="3">
    <source>
        <dbReference type="ARBA" id="ARBA00022737"/>
    </source>
</evidence>
<dbReference type="Pfam" id="PF12140">
    <property type="entry name" value="SLED"/>
    <property type="match status" value="1"/>
</dbReference>
<name>A0A7I4YQW7_HAECO</name>
<dbReference type="Proteomes" id="UP000025227">
    <property type="component" value="Unplaced"/>
</dbReference>
<evidence type="ECO:0000256" key="5">
    <source>
        <dbReference type="PROSITE-ProRule" id="PRU00459"/>
    </source>
</evidence>
<dbReference type="InterPro" id="IPR050548">
    <property type="entry name" value="PcG_chromatin_remod_factors"/>
</dbReference>